<gene>
    <name evidence="1" type="ORF">M9H77_32788</name>
</gene>
<protein>
    <submittedName>
        <fullName evidence="1">Uncharacterized protein</fullName>
    </submittedName>
</protein>
<comment type="caution">
    <text evidence="1">The sequence shown here is derived from an EMBL/GenBank/DDBJ whole genome shotgun (WGS) entry which is preliminary data.</text>
</comment>
<dbReference type="EMBL" id="CM044707">
    <property type="protein sequence ID" value="KAI5655601.1"/>
    <property type="molecule type" value="Genomic_DNA"/>
</dbReference>
<name>A0ACC0A4A9_CATRO</name>
<sequence length="214" mass="22912">MQVVLAFNPTGPGRVYSSQPFHPFSTQQRKLSPKKESISRALLFFSNTMASSKAFLVAVAMVLAVAAPVVMAKDIMVGDENGWKLNFDYIAWAKTQEFHVGDRLVFMYKAGSHNVLKANQTEFHDCVKPLTAPLTSGNDIITLASPGKKWYICGVATHCQTGNMKLAINVLPELGAPAPAPTGGSPGSAAIGIAPSNLFSWMVAGLAIFLMIKA</sequence>
<accession>A0ACC0A4A9</accession>
<proteinExistence type="predicted"/>
<organism evidence="1 2">
    <name type="scientific">Catharanthus roseus</name>
    <name type="common">Madagascar periwinkle</name>
    <name type="synonym">Vinca rosea</name>
    <dbReference type="NCBI Taxonomy" id="4058"/>
    <lineage>
        <taxon>Eukaryota</taxon>
        <taxon>Viridiplantae</taxon>
        <taxon>Streptophyta</taxon>
        <taxon>Embryophyta</taxon>
        <taxon>Tracheophyta</taxon>
        <taxon>Spermatophyta</taxon>
        <taxon>Magnoliopsida</taxon>
        <taxon>eudicotyledons</taxon>
        <taxon>Gunneridae</taxon>
        <taxon>Pentapetalae</taxon>
        <taxon>asterids</taxon>
        <taxon>lamiids</taxon>
        <taxon>Gentianales</taxon>
        <taxon>Apocynaceae</taxon>
        <taxon>Rauvolfioideae</taxon>
        <taxon>Vinceae</taxon>
        <taxon>Catharanthinae</taxon>
        <taxon>Catharanthus</taxon>
    </lineage>
</organism>
<reference evidence="2" key="1">
    <citation type="journal article" date="2023" name="Nat. Plants">
        <title>Single-cell RNA sequencing provides a high-resolution roadmap for understanding the multicellular compartmentation of specialized metabolism.</title>
        <authorList>
            <person name="Sun S."/>
            <person name="Shen X."/>
            <person name="Li Y."/>
            <person name="Li Y."/>
            <person name="Wang S."/>
            <person name="Li R."/>
            <person name="Zhang H."/>
            <person name="Shen G."/>
            <person name="Guo B."/>
            <person name="Wei J."/>
            <person name="Xu J."/>
            <person name="St-Pierre B."/>
            <person name="Chen S."/>
            <person name="Sun C."/>
        </authorList>
    </citation>
    <scope>NUCLEOTIDE SEQUENCE [LARGE SCALE GENOMIC DNA]</scope>
</reference>
<keyword evidence="2" id="KW-1185">Reference proteome</keyword>
<evidence type="ECO:0000313" key="2">
    <source>
        <dbReference type="Proteomes" id="UP001060085"/>
    </source>
</evidence>
<dbReference type="Proteomes" id="UP001060085">
    <property type="component" value="Linkage Group LG07"/>
</dbReference>
<evidence type="ECO:0000313" key="1">
    <source>
        <dbReference type="EMBL" id="KAI5655601.1"/>
    </source>
</evidence>